<reference evidence="9" key="1">
    <citation type="thesis" date="2021" institute="BYU ScholarsArchive" country="Provo, UT, USA">
        <title>Applications of and Algorithms for Genome Assembly and Genomic Analyses with an Emphasis on Marine Teleosts.</title>
        <authorList>
            <person name="Pickett B.D."/>
        </authorList>
    </citation>
    <scope>NUCLEOTIDE SEQUENCE</scope>
    <source>
        <strain evidence="9">HI-2016</strain>
    </source>
</reference>
<comment type="caution">
    <text evidence="9">The sequence shown here is derived from an EMBL/GenBank/DDBJ whole genome shotgun (WGS) entry which is preliminary data.</text>
</comment>
<comment type="similarity">
    <text evidence="2 6">Belongs to the anoctamin family.</text>
</comment>
<feature type="region of interest" description="Disordered" evidence="7">
    <location>
        <begin position="167"/>
        <end position="192"/>
    </location>
</feature>
<feature type="region of interest" description="Disordered" evidence="7">
    <location>
        <begin position="95"/>
        <end position="120"/>
    </location>
</feature>
<evidence type="ECO:0000313" key="9">
    <source>
        <dbReference type="EMBL" id="KAG9339079.1"/>
    </source>
</evidence>
<dbReference type="AlphaFoldDB" id="A0A8T2NFP8"/>
<feature type="compositionally biased region" description="Polar residues" evidence="7">
    <location>
        <begin position="173"/>
        <end position="184"/>
    </location>
</feature>
<dbReference type="PANTHER" id="PTHR12308">
    <property type="entry name" value="ANOCTAMIN"/>
    <property type="match status" value="1"/>
</dbReference>
<protein>
    <recommendedName>
        <fullName evidence="6">Anoctamin</fullName>
    </recommendedName>
</protein>
<evidence type="ECO:0000256" key="3">
    <source>
        <dbReference type="ARBA" id="ARBA00022692"/>
    </source>
</evidence>
<feature type="non-terminal residue" evidence="9">
    <location>
        <position position="192"/>
    </location>
</feature>
<evidence type="ECO:0000256" key="1">
    <source>
        <dbReference type="ARBA" id="ARBA00004141"/>
    </source>
</evidence>
<evidence type="ECO:0000256" key="5">
    <source>
        <dbReference type="ARBA" id="ARBA00023136"/>
    </source>
</evidence>
<evidence type="ECO:0000256" key="4">
    <source>
        <dbReference type="ARBA" id="ARBA00022989"/>
    </source>
</evidence>
<name>A0A8T2NFP8_9TELE</name>
<evidence type="ECO:0000313" key="10">
    <source>
        <dbReference type="Proteomes" id="UP000824540"/>
    </source>
</evidence>
<dbReference type="PANTHER" id="PTHR12308:SF20">
    <property type="entry name" value="ANOCTAMIN-2"/>
    <property type="match status" value="1"/>
</dbReference>
<dbReference type="Pfam" id="PF04547">
    <property type="entry name" value="Anoctamin"/>
    <property type="match status" value="1"/>
</dbReference>
<keyword evidence="4 6" id="KW-1133">Transmembrane helix</keyword>
<dbReference type="Proteomes" id="UP000824540">
    <property type="component" value="Unassembled WGS sequence"/>
</dbReference>
<dbReference type="EMBL" id="JAFBMS010000058">
    <property type="protein sequence ID" value="KAG9339079.1"/>
    <property type="molecule type" value="Genomic_DNA"/>
</dbReference>
<keyword evidence="3 6" id="KW-0812">Transmembrane</keyword>
<organism evidence="9 10">
    <name type="scientific">Albula glossodonta</name>
    <name type="common">roundjaw bonefish</name>
    <dbReference type="NCBI Taxonomy" id="121402"/>
    <lineage>
        <taxon>Eukaryota</taxon>
        <taxon>Metazoa</taxon>
        <taxon>Chordata</taxon>
        <taxon>Craniata</taxon>
        <taxon>Vertebrata</taxon>
        <taxon>Euteleostomi</taxon>
        <taxon>Actinopterygii</taxon>
        <taxon>Neopterygii</taxon>
        <taxon>Teleostei</taxon>
        <taxon>Albuliformes</taxon>
        <taxon>Albulidae</taxon>
        <taxon>Albula</taxon>
    </lineage>
</organism>
<dbReference type="GO" id="GO:0005886">
    <property type="term" value="C:plasma membrane"/>
    <property type="evidence" value="ECO:0007669"/>
    <property type="project" value="TreeGrafter"/>
</dbReference>
<feature type="transmembrane region" description="Helical" evidence="6">
    <location>
        <begin position="52"/>
        <end position="71"/>
    </location>
</feature>
<accession>A0A8T2NFP8</accession>
<evidence type="ECO:0000256" key="6">
    <source>
        <dbReference type="RuleBase" id="RU280814"/>
    </source>
</evidence>
<evidence type="ECO:0000256" key="2">
    <source>
        <dbReference type="ARBA" id="ARBA00009671"/>
    </source>
</evidence>
<dbReference type="OrthoDB" id="8925998at2759"/>
<evidence type="ECO:0000256" key="7">
    <source>
        <dbReference type="SAM" id="MobiDB-lite"/>
    </source>
</evidence>
<keyword evidence="5 6" id="KW-0472">Membrane</keyword>
<proteinExistence type="inferred from homology"/>
<sequence length="192" mass="21877">MGVNALWSRSMEMCDSQQNFTMCPLCDGVCDYWHLSTACDTSRASHLFDNPATVFFAVFMSLWAAVFMELWKRRQITLNHSWDLMALEEEEVSENTPDRIMSPPSFRKGRGGPHKVGEEWAEPGKDKWRQRLRSAVGKAILLAGRAQHKAGRTQTLFLQHMFHSERPPIQRTGGCTATRGSQTPELEGVMFR</sequence>
<gene>
    <name evidence="9" type="ORF">JZ751_024108</name>
</gene>
<comment type="caution">
    <text evidence="6">Lacks conserved residue(s) required for the propagation of feature annotation.</text>
</comment>
<comment type="subcellular location">
    <subcellularLocation>
        <location evidence="1 6">Membrane</location>
        <topology evidence="1 6">Multi-pass membrane protein</topology>
    </subcellularLocation>
</comment>
<feature type="domain" description="Anoctamin transmembrane" evidence="8">
    <location>
        <begin position="37"/>
        <end position="135"/>
    </location>
</feature>
<keyword evidence="10" id="KW-1185">Reference proteome</keyword>
<dbReference type="GO" id="GO:0005229">
    <property type="term" value="F:intracellularly calcium-gated chloride channel activity"/>
    <property type="evidence" value="ECO:0007669"/>
    <property type="project" value="TreeGrafter"/>
</dbReference>
<evidence type="ECO:0000259" key="8">
    <source>
        <dbReference type="Pfam" id="PF04547"/>
    </source>
</evidence>
<dbReference type="InterPro" id="IPR007632">
    <property type="entry name" value="Anoctamin"/>
</dbReference>
<dbReference type="InterPro" id="IPR049452">
    <property type="entry name" value="Anoctamin_TM"/>
</dbReference>